<dbReference type="EMBL" id="CAXAMM010006469">
    <property type="protein sequence ID" value="CAK9011153.1"/>
    <property type="molecule type" value="Genomic_DNA"/>
</dbReference>
<dbReference type="Proteomes" id="UP001642464">
    <property type="component" value="Unassembled WGS sequence"/>
</dbReference>
<sequence length="174" mass="19552">MRQCLCLRGGLAEPAPRAVFPDLKLREPFYSFSSSLDCACADLTQFLHGTVVAGMTWLCWDMENPFGELELRPERGPTETVDLPGASQIWGELKQKKFGYDYMYTTTIEDTFTLDVKRRENQPANTSLPASGAYVEFTDIGSVGVKANFSTFPFSEHLRGFSVNFDSTERSIHQ</sequence>
<comment type="caution">
    <text evidence="1">The sequence shown here is derived from an EMBL/GenBank/DDBJ whole genome shotgun (WGS) entry which is preliminary data.</text>
</comment>
<evidence type="ECO:0000313" key="1">
    <source>
        <dbReference type="EMBL" id="CAK9011153.1"/>
    </source>
</evidence>
<proteinExistence type="predicted"/>
<reference evidence="1 2" key="1">
    <citation type="submission" date="2024-02" db="EMBL/GenBank/DDBJ databases">
        <authorList>
            <person name="Chen Y."/>
            <person name="Shah S."/>
            <person name="Dougan E. K."/>
            <person name="Thang M."/>
            <person name="Chan C."/>
        </authorList>
    </citation>
    <scope>NUCLEOTIDE SEQUENCE [LARGE SCALE GENOMIC DNA]</scope>
</reference>
<accession>A0ABP0J9Y7</accession>
<gene>
    <name evidence="1" type="ORF">SCF082_LOCUS10976</name>
</gene>
<name>A0ABP0J9Y7_9DINO</name>
<keyword evidence="2" id="KW-1185">Reference proteome</keyword>
<organism evidence="1 2">
    <name type="scientific">Durusdinium trenchii</name>
    <dbReference type="NCBI Taxonomy" id="1381693"/>
    <lineage>
        <taxon>Eukaryota</taxon>
        <taxon>Sar</taxon>
        <taxon>Alveolata</taxon>
        <taxon>Dinophyceae</taxon>
        <taxon>Suessiales</taxon>
        <taxon>Symbiodiniaceae</taxon>
        <taxon>Durusdinium</taxon>
    </lineage>
</organism>
<protein>
    <submittedName>
        <fullName evidence="1">Uncharacterized protein</fullName>
    </submittedName>
</protein>
<evidence type="ECO:0000313" key="2">
    <source>
        <dbReference type="Proteomes" id="UP001642464"/>
    </source>
</evidence>